<keyword evidence="4" id="KW-0812">Transmembrane</keyword>
<dbReference type="GO" id="GO:0016757">
    <property type="term" value="F:glycosyltransferase activity"/>
    <property type="evidence" value="ECO:0007669"/>
    <property type="project" value="UniProtKB-KW"/>
</dbReference>
<dbReference type="Proteomes" id="UP000287156">
    <property type="component" value="Unassembled WGS sequence"/>
</dbReference>
<keyword evidence="4" id="KW-1133">Transmembrane helix</keyword>
<evidence type="ECO:0000256" key="2">
    <source>
        <dbReference type="ARBA" id="ARBA00022676"/>
    </source>
</evidence>
<dbReference type="InterPro" id="IPR029044">
    <property type="entry name" value="Nucleotide-diphossugar_trans"/>
</dbReference>
<dbReference type="PANTHER" id="PTHR22916">
    <property type="entry name" value="GLYCOSYLTRANSFERASE"/>
    <property type="match status" value="1"/>
</dbReference>
<evidence type="ECO:0000259" key="5">
    <source>
        <dbReference type="Pfam" id="PF00535"/>
    </source>
</evidence>
<keyword evidence="7" id="KW-1185">Reference proteome</keyword>
<evidence type="ECO:0000256" key="4">
    <source>
        <dbReference type="SAM" id="Phobius"/>
    </source>
</evidence>
<keyword evidence="4" id="KW-0472">Membrane</keyword>
<dbReference type="RefSeq" id="WP_126051767.1">
    <property type="nucleotide sequence ID" value="NZ_QYTV02000008.1"/>
</dbReference>
<feature type="domain" description="Glycosyltransferase 2-like" evidence="5">
    <location>
        <begin position="6"/>
        <end position="168"/>
    </location>
</feature>
<dbReference type="AlphaFoldDB" id="A0A429XW30"/>
<sequence length="342" mass="39471">MNPIISIIVPIYNVEQYLNKCIDSILAQTFTKFELILVNDGSPDNCGEICDQYKLKDNRVKVIHKKNGGVADARNAGIDVAKGNYIGFVDSDDWIEPNMYEILYDLIVEHKTGISACSIQSPTNDKKVNSDEINILDSGTAINLIYEGKPPGFGPCNKLYLKNLFQEIRFPINRDYDDAAIMYQLFDKAEKIVMVDFPLYNYTYRDSSITKSPFSENRFDLVVNYYETYSFMEKYYPDMRDKIVDEYYSSLRTMVVDIVNEKSILKNYKYIRRISKLIKKDNNRILKCNLISIRKKLLSQILIWCPILAILLYKICDIIFRFEAMKKNGTIAGVGIIATILI</sequence>
<proteinExistence type="inferred from homology"/>
<feature type="transmembrane region" description="Helical" evidence="4">
    <location>
        <begin position="297"/>
        <end position="316"/>
    </location>
</feature>
<gene>
    <name evidence="6" type="ORF">D4T97_016010</name>
</gene>
<dbReference type="CDD" id="cd00761">
    <property type="entry name" value="Glyco_tranf_GTA_type"/>
    <property type="match status" value="1"/>
</dbReference>
<evidence type="ECO:0000256" key="1">
    <source>
        <dbReference type="ARBA" id="ARBA00006739"/>
    </source>
</evidence>
<keyword evidence="2" id="KW-0328">Glycosyltransferase</keyword>
<dbReference type="Pfam" id="PF00535">
    <property type="entry name" value="Glycos_transf_2"/>
    <property type="match status" value="1"/>
</dbReference>
<accession>A0A429XW30</accession>
<dbReference type="OrthoDB" id="396512at2"/>
<comment type="caution">
    <text evidence="6">The sequence shown here is derived from an EMBL/GenBank/DDBJ whole genome shotgun (WGS) entry which is preliminary data.</text>
</comment>
<evidence type="ECO:0000256" key="3">
    <source>
        <dbReference type="ARBA" id="ARBA00022679"/>
    </source>
</evidence>
<dbReference type="PANTHER" id="PTHR22916:SF51">
    <property type="entry name" value="GLYCOSYLTRANSFERASE EPSH-RELATED"/>
    <property type="match status" value="1"/>
</dbReference>
<dbReference type="EMBL" id="QYTV02000008">
    <property type="protein sequence ID" value="RST72559.1"/>
    <property type="molecule type" value="Genomic_DNA"/>
</dbReference>
<reference evidence="6" key="1">
    <citation type="submission" date="2018-12" db="EMBL/GenBank/DDBJ databases">
        <authorList>
            <person name="Sun L."/>
            <person name="Chen Z."/>
        </authorList>
    </citation>
    <scope>NUCLEOTIDE SEQUENCE [LARGE SCALE GENOMIC DNA]</scope>
    <source>
        <strain evidence="6">3-2-2</strain>
    </source>
</reference>
<evidence type="ECO:0000313" key="6">
    <source>
        <dbReference type="EMBL" id="RST72559.1"/>
    </source>
</evidence>
<name>A0A429XW30_9BACI</name>
<dbReference type="InterPro" id="IPR001173">
    <property type="entry name" value="Glyco_trans_2-like"/>
</dbReference>
<keyword evidence="3" id="KW-0808">Transferase</keyword>
<comment type="similarity">
    <text evidence="1">Belongs to the glycosyltransferase 2 family.</text>
</comment>
<evidence type="ECO:0000313" key="7">
    <source>
        <dbReference type="Proteomes" id="UP000287156"/>
    </source>
</evidence>
<dbReference type="SUPFAM" id="SSF53448">
    <property type="entry name" value="Nucleotide-diphospho-sugar transferases"/>
    <property type="match status" value="1"/>
</dbReference>
<protein>
    <submittedName>
        <fullName evidence="6">Glycosyltransferase</fullName>
    </submittedName>
</protein>
<organism evidence="6 7">
    <name type="scientific">Siminovitchia acidinfaciens</name>
    <dbReference type="NCBI Taxonomy" id="2321395"/>
    <lineage>
        <taxon>Bacteria</taxon>
        <taxon>Bacillati</taxon>
        <taxon>Bacillota</taxon>
        <taxon>Bacilli</taxon>
        <taxon>Bacillales</taxon>
        <taxon>Bacillaceae</taxon>
        <taxon>Siminovitchia</taxon>
    </lineage>
</organism>
<dbReference type="Gene3D" id="3.90.550.10">
    <property type="entry name" value="Spore Coat Polysaccharide Biosynthesis Protein SpsA, Chain A"/>
    <property type="match status" value="1"/>
</dbReference>